<dbReference type="EMBL" id="QKYU01000004">
    <property type="protein sequence ID" value="PZW48664.1"/>
    <property type="molecule type" value="Genomic_DNA"/>
</dbReference>
<proteinExistence type="predicted"/>
<evidence type="ECO:0000313" key="3">
    <source>
        <dbReference type="Proteomes" id="UP000249688"/>
    </source>
</evidence>
<keyword evidence="3" id="KW-1185">Reference proteome</keyword>
<dbReference type="NCBIfam" id="TIGR01841">
    <property type="entry name" value="phasin"/>
    <property type="match status" value="1"/>
</dbReference>
<dbReference type="OrthoDB" id="7270762at2"/>
<accession>A0A2W7INN4</accession>
<reference evidence="2 3" key="1">
    <citation type="submission" date="2018-06" db="EMBL/GenBank/DDBJ databases">
        <title>Genomic Encyclopedia of Archaeal and Bacterial Type Strains, Phase II (KMG-II): from individual species to whole genera.</title>
        <authorList>
            <person name="Goeker M."/>
        </authorList>
    </citation>
    <scope>NUCLEOTIDE SEQUENCE [LARGE SCALE GENOMIC DNA]</scope>
    <source>
        <strain evidence="2 3">DSM 24525</strain>
    </source>
</reference>
<evidence type="ECO:0000259" key="1">
    <source>
        <dbReference type="Pfam" id="PF09361"/>
    </source>
</evidence>
<dbReference type="InterPro" id="IPR018968">
    <property type="entry name" value="Phasin"/>
</dbReference>
<dbReference type="InterPro" id="IPR010127">
    <property type="entry name" value="Phasin_subfam-1"/>
</dbReference>
<feature type="domain" description="Phasin" evidence="1">
    <location>
        <begin position="75"/>
        <end position="173"/>
    </location>
</feature>
<sequence length="186" mass="19253">MAETTSKTNPAEKVARIATETTAAGVAQGKKMVEEGSARAQKLMTDGATQARAAMEQGVAQASKSAEDLMKAAQDAMDFSRGNVEALTRATQVYMAGVQDLGKQAFAMLQGMADHAVESAKALAAVKSLKEAADVQSAFAKAGMERAMSEGAKLQEASIKLVETSSAPIAARVTVAFEKVSKPLAA</sequence>
<protein>
    <submittedName>
        <fullName evidence="2">Phasin family protein</fullName>
    </submittedName>
</protein>
<dbReference type="RefSeq" id="WP_111396995.1">
    <property type="nucleotide sequence ID" value="NZ_QKYU01000004.1"/>
</dbReference>
<gene>
    <name evidence="2" type="ORF">C8P66_10480</name>
</gene>
<organism evidence="2 3">
    <name type="scientific">Humitalea rosea</name>
    <dbReference type="NCBI Taxonomy" id="990373"/>
    <lineage>
        <taxon>Bacteria</taxon>
        <taxon>Pseudomonadati</taxon>
        <taxon>Pseudomonadota</taxon>
        <taxon>Alphaproteobacteria</taxon>
        <taxon>Acetobacterales</taxon>
        <taxon>Roseomonadaceae</taxon>
        <taxon>Humitalea</taxon>
    </lineage>
</organism>
<dbReference type="Pfam" id="PF09361">
    <property type="entry name" value="Phasin_2"/>
    <property type="match status" value="1"/>
</dbReference>
<dbReference type="AlphaFoldDB" id="A0A2W7INN4"/>
<name>A0A2W7INN4_9PROT</name>
<dbReference type="Proteomes" id="UP000249688">
    <property type="component" value="Unassembled WGS sequence"/>
</dbReference>
<comment type="caution">
    <text evidence="2">The sequence shown here is derived from an EMBL/GenBank/DDBJ whole genome shotgun (WGS) entry which is preliminary data.</text>
</comment>
<evidence type="ECO:0000313" key="2">
    <source>
        <dbReference type="EMBL" id="PZW48664.1"/>
    </source>
</evidence>